<sequence>METQLSRAVGIYLAQCDRAYDAVLAVPSHPLRRFRRGYNPSYQLAKAVSQYCQCPHTQALGKSRWSHSQQGLNRKQRLKNLSGSFSVHGPVAGQRLLLIDDVMTTATTANVISELLLNHGATSVDIACLARTPQHMSS</sequence>
<dbReference type="PANTHER" id="PTHR47505:SF1">
    <property type="entry name" value="DNA UTILIZATION PROTEIN YHGH"/>
    <property type="match status" value="1"/>
</dbReference>
<feature type="domain" description="Phosphoribosyltransferase" evidence="2">
    <location>
        <begin position="41"/>
        <end position="134"/>
    </location>
</feature>
<dbReference type="RefSeq" id="WP_166849495.1">
    <property type="nucleotide sequence ID" value="NZ_JAAONY010000001.1"/>
</dbReference>
<organism evidence="3 4">
    <name type="scientific">Pseudoteredinibacter isoporae</name>
    <dbReference type="NCBI Taxonomy" id="570281"/>
    <lineage>
        <taxon>Bacteria</taxon>
        <taxon>Pseudomonadati</taxon>
        <taxon>Pseudomonadota</taxon>
        <taxon>Gammaproteobacteria</taxon>
        <taxon>Cellvibrionales</taxon>
        <taxon>Cellvibrionaceae</taxon>
        <taxon>Pseudoteredinibacter</taxon>
    </lineage>
</organism>
<protein>
    <submittedName>
        <fullName evidence="3">ComF family protein</fullName>
    </submittedName>
</protein>
<dbReference type="EMBL" id="JACHHT010000001">
    <property type="protein sequence ID" value="MBB6521087.1"/>
    <property type="molecule type" value="Genomic_DNA"/>
</dbReference>
<keyword evidence="4" id="KW-1185">Reference proteome</keyword>
<reference evidence="3 4" key="1">
    <citation type="submission" date="2020-08" db="EMBL/GenBank/DDBJ databases">
        <title>Genomic Encyclopedia of Type Strains, Phase IV (KMG-IV): sequencing the most valuable type-strain genomes for metagenomic binning, comparative biology and taxonomic classification.</title>
        <authorList>
            <person name="Goeker M."/>
        </authorList>
    </citation>
    <scope>NUCLEOTIDE SEQUENCE [LARGE SCALE GENOMIC DNA]</scope>
    <source>
        <strain evidence="3 4">DSM 22368</strain>
    </source>
</reference>
<dbReference type="InterPro" id="IPR000836">
    <property type="entry name" value="PRTase_dom"/>
</dbReference>
<dbReference type="AlphaFoldDB" id="A0A7X0MXL8"/>
<dbReference type="Gene3D" id="3.40.50.2020">
    <property type="match status" value="1"/>
</dbReference>
<proteinExistence type="inferred from homology"/>
<comment type="similarity">
    <text evidence="1">Belongs to the ComF/GntX family.</text>
</comment>
<evidence type="ECO:0000313" key="3">
    <source>
        <dbReference type="EMBL" id="MBB6521087.1"/>
    </source>
</evidence>
<evidence type="ECO:0000313" key="4">
    <source>
        <dbReference type="Proteomes" id="UP000528457"/>
    </source>
</evidence>
<dbReference type="InterPro" id="IPR051910">
    <property type="entry name" value="ComF/GntX_DNA_util-trans"/>
</dbReference>
<name>A0A7X0MXL8_9GAMM</name>
<accession>A0A7X0MXL8</accession>
<dbReference type="CDD" id="cd06223">
    <property type="entry name" value="PRTases_typeI"/>
    <property type="match status" value="1"/>
</dbReference>
<dbReference type="Pfam" id="PF00156">
    <property type="entry name" value="Pribosyltran"/>
    <property type="match status" value="1"/>
</dbReference>
<dbReference type="PANTHER" id="PTHR47505">
    <property type="entry name" value="DNA UTILIZATION PROTEIN YHGH"/>
    <property type="match status" value="1"/>
</dbReference>
<dbReference type="InterPro" id="IPR029057">
    <property type="entry name" value="PRTase-like"/>
</dbReference>
<evidence type="ECO:0000259" key="2">
    <source>
        <dbReference type="Pfam" id="PF00156"/>
    </source>
</evidence>
<dbReference type="Proteomes" id="UP000528457">
    <property type="component" value="Unassembled WGS sequence"/>
</dbReference>
<comment type="caution">
    <text evidence="3">The sequence shown here is derived from an EMBL/GenBank/DDBJ whole genome shotgun (WGS) entry which is preliminary data.</text>
</comment>
<evidence type="ECO:0000256" key="1">
    <source>
        <dbReference type="ARBA" id="ARBA00008007"/>
    </source>
</evidence>
<dbReference type="SUPFAM" id="SSF53271">
    <property type="entry name" value="PRTase-like"/>
    <property type="match status" value="1"/>
</dbReference>
<gene>
    <name evidence="3" type="ORF">HNR48_001365</name>
</gene>
<dbReference type="InParanoid" id="A0A7X0MXL8"/>